<reference evidence="2 3" key="1">
    <citation type="submission" date="2016-08" db="EMBL/GenBank/DDBJ databases">
        <authorList>
            <person name="Seilhamer J.J."/>
        </authorList>
    </citation>
    <scope>NUCLEOTIDE SEQUENCE [LARGE SCALE GENOMIC DNA]</scope>
    <source>
        <strain evidence="2 3">CFBP2542</strain>
    </source>
</reference>
<dbReference type="OrthoDB" id="6001905at2"/>
<dbReference type="AlphaFoldDB" id="A0A2S7DSP3"/>
<dbReference type="Proteomes" id="UP000239561">
    <property type="component" value="Unassembled WGS sequence"/>
</dbReference>
<comment type="caution">
    <text evidence="2">The sequence shown here is derived from an EMBL/GenBank/DDBJ whole genome shotgun (WGS) entry which is preliminary data.</text>
</comment>
<evidence type="ECO:0000256" key="1">
    <source>
        <dbReference type="SAM" id="MobiDB-lite"/>
    </source>
</evidence>
<feature type="region of interest" description="Disordered" evidence="1">
    <location>
        <begin position="165"/>
        <end position="193"/>
    </location>
</feature>
<feature type="compositionally biased region" description="Basic and acidic residues" evidence="1">
    <location>
        <begin position="170"/>
        <end position="187"/>
    </location>
</feature>
<accession>A0A2S7DSP3</accession>
<organism evidence="2 3">
    <name type="scientific">Xanthomonas cucurbitae</name>
    <dbReference type="NCBI Taxonomy" id="56453"/>
    <lineage>
        <taxon>Bacteria</taxon>
        <taxon>Pseudomonadati</taxon>
        <taxon>Pseudomonadota</taxon>
        <taxon>Gammaproteobacteria</taxon>
        <taxon>Lysobacterales</taxon>
        <taxon>Lysobacteraceae</taxon>
        <taxon>Xanthomonas</taxon>
    </lineage>
</organism>
<dbReference type="EMBL" id="MDED01000012">
    <property type="protein sequence ID" value="PPU76846.1"/>
    <property type="molecule type" value="Genomic_DNA"/>
</dbReference>
<gene>
    <name evidence="2" type="ORF">XcuCFBP2542_08290</name>
</gene>
<proteinExistence type="predicted"/>
<sequence>MNLRLAALSKQCYDISQRLYDEDRPPRPEEQAMFETRAALIAERNAVRDQQLDDMLAALAPLEKIAAPKTTSSGLLMVQTDVMQSNRHALLAVGRDNINMTKMAVHYARAQRRLESLKESDAPHDKIRRLQRMMQGYTNLLALNEIVKRTDDQLQRMGAPRLMDSIPTTRQERAQYEQSERDAHQEAIDNGYY</sequence>
<name>A0A2S7DSP3_9XANT</name>
<protein>
    <submittedName>
        <fullName evidence="2">Type III secretion protein</fullName>
    </submittedName>
</protein>
<evidence type="ECO:0000313" key="2">
    <source>
        <dbReference type="EMBL" id="PPU76846.1"/>
    </source>
</evidence>
<evidence type="ECO:0000313" key="3">
    <source>
        <dbReference type="Proteomes" id="UP000239561"/>
    </source>
</evidence>